<sequence>MSETGSEVVYNDGYTNIYVKEDNYTGAPENGQHSTTSPDVRRTALPRTNEVEEPDGGEGYDRGTPTRKLPSQRSPGTTHIRNLSSDSQGASPYHYADSRERSWYRTKSGLAVYVPEVNSKQEAEENDQLSKRRLVTPSKHLIDYNIEWLDLSKRGIEEKHTKCLARALETGKLQNVKTLFLEDNAGDFGMRALLNGLQGNHLNHLVNLILWNVSSYDQITAFEKGTESIASAISMGKLAKLERLDMNSTLYKLIPPRPWATVFQDLATGSLGQGRLRKYKHMFLDCFSIDNSYSSLTLECLNCHVWKMNIYNGDDGLKKIIQALSKSRPPLKFLHLRENYIGVNGVKYLAQMLRRGVLPDLEEVDIQNNHVGVDGARQIVRAYLANPLLTTKVMLDWVDPILKLRASAFRERNIILEQRLEELKHEGVKMEHGKISKAYKWRPKLSLVRAPTARSYKCYLQCQHPDHQHSATEALQESHSGIQIRVKSLFGSSPTKLVETEYNWKSTHETEIGRSGEMTDAEPEQTVAAFSCCSPSRKPRSLTHEQKARTAPTEGKKPDSLANTQAHTSALQSDPTPAQDPMIPVNMVRTVEEGGMYITAPSSLFIQMVKSLSQNRQDQELMTLVDKVKSRALSPFQSRRKNRKQVDAMILELLMVADRKPSEFHQMFGLSRMLLRAADFDGHHYPAYVCDHCKADAVAPVHELVPTMSLQDSLSRQLSESDSESTEGSHSVGIYIIK</sequence>
<name>A0ABD3H887_9MARC</name>
<keyword evidence="3" id="KW-0677">Repeat</keyword>
<reference evidence="5 6" key="1">
    <citation type="submission" date="2024-09" db="EMBL/GenBank/DDBJ databases">
        <title>Chromosome-scale assembly of Riccia sorocarpa.</title>
        <authorList>
            <person name="Paukszto L."/>
        </authorList>
    </citation>
    <scope>NUCLEOTIDE SEQUENCE [LARGE SCALE GENOMIC DNA]</scope>
    <source>
        <strain evidence="5">LP-2024</strain>
        <tissue evidence="5">Aerial parts of the thallus</tissue>
    </source>
</reference>
<evidence type="ECO:0000256" key="2">
    <source>
        <dbReference type="ARBA" id="ARBA00022614"/>
    </source>
</evidence>
<dbReference type="Gene3D" id="3.80.10.10">
    <property type="entry name" value="Ribonuclease Inhibitor"/>
    <property type="match status" value="2"/>
</dbReference>
<dbReference type="Proteomes" id="UP001633002">
    <property type="component" value="Unassembled WGS sequence"/>
</dbReference>
<keyword evidence="1" id="KW-0343">GTPase activation</keyword>
<feature type="region of interest" description="Disordered" evidence="4">
    <location>
        <begin position="534"/>
        <end position="582"/>
    </location>
</feature>
<feature type="compositionally biased region" description="Polar residues" evidence="4">
    <location>
        <begin position="69"/>
        <end position="90"/>
    </location>
</feature>
<feature type="region of interest" description="Disordered" evidence="4">
    <location>
        <begin position="21"/>
        <end position="94"/>
    </location>
</feature>
<evidence type="ECO:0000256" key="1">
    <source>
        <dbReference type="ARBA" id="ARBA00022468"/>
    </source>
</evidence>
<proteinExistence type="predicted"/>
<dbReference type="EMBL" id="JBJQOH010000004">
    <property type="protein sequence ID" value="KAL3687722.1"/>
    <property type="molecule type" value="Genomic_DNA"/>
</dbReference>
<gene>
    <name evidence="5" type="ORF">R1sor_014031</name>
</gene>
<comment type="caution">
    <text evidence="5">The sequence shown here is derived from an EMBL/GenBank/DDBJ whole genome shotgun (WGS) entry which is preliminary data.</text>
</comment>
<organism evidence="5 6">
    <name type="scientific">Riccia sorocarpa</name>
    <dbReference type="NCBI Taxonomy" id="122646"/>
    <lineage>
        <taxon>Eukaryota</taxon>
        <taxon>Viridiplantae</taxon>
        <taxon>Streptophyta</taxon>
        <taxon>Embryophyta</taxon>
        <taxon>Marchantiophyta</taxon>
        <taxon>Marchantiopsida</taxon>
        <taxon>Marchantiidae</taxon>
        <taxon>Marchantiales</taxon>
        <taxon>Ricciaceae</taxon>
        <taxon>Riccia</taxon>
    </lineage>
</organism>
<accession>A0ABD3H887</accession>
<evidence type="ECO:0000256" key="4">
    <source>
        <dbReference type="SAM" id="MobiDB-lite"/>
    </source>
</evidence>
<evidence type="ECO:0000313" key="6">
    <source>
        <dbReference type="Proteomes" id="UP001633002"/>
    </source>
</evidence>
<dbReference type="PANTHER" id="PTHR24113:SF12">
    <property type="entry name" value="RAN GTPASE-ACTIVATING PROTEIN 1"/>
    <property type="match status" value="1"/>
</dbReference>
<evidence type="ECO:0000256" key="3">
    <source>
        <dbReference type="ARBA" id="ARBA00022737"/>
    </source>
</evidence>
<dbReference type="InterPro" id="IPR027038">
    <property type="entry name" value="RanGap"/>
</dbReference>
<protein>
    <submittedName>
        <fullName evidence="5">Uncharacterized protein</fullName>
    </submittedName>
</protein>
<feature type="compositionally biased region" description="Basic and acidic residues" evidence="4">
    <location>
        <begin position="542"/>
        <end position="559"/>
    </location>
</feature>
<keyword evidence="6" id="KW-1185">Reference proteome</keyword>
<feature type="compositionally biased region" description="Polar residues" evidence="4">
    <location>
        <begin position="561"/>
        <end position="576"/>
    </location>
</feature>
<dbReference type="SMART" id="SM00368">
    <property type="entry name" value="LRR_RI"/>
    <property type="match status" value="3"/>
</dbReference>
<dbReference type="PANTHER" id="PTHR24113">
    <property type="entry name" value="RAN GTPASE-ACTIVATING PROTEIN 1"/>
    <property type="match status" value="1"/>
</dbReference>
<keyword evidence="2" id="KW-0433">Leucine-rich repeat</keyword>
<dbReference type="SUPFAM" id="SSF52047">
    <property type="entry name" value="RNI-like"/>
    <property type="match status" value="1"/>
</dbReference>
<dbReference type="AlphaFoldDB" id="A0ABD3H887"/>
<evidence type="ECO:0000313" key="5">
    <source>
        <dbReference type="EMBL" id="KAL3687722.1"/>
    </source>
</evidence>
<dbReference type="GO" id="GO:0005096">
    <property type="term" value="F:GTPase activator activity"/>
    <property type="evidence" value="ECO:0007669"/>
    <property type="project" value="UniProtKB-KW"/>
</dbReference>
<dbReference type="InterPro" id="IPR032675">
    <property type="entry name" value="LRR_dom_sf"/>
</dbReference>